<gene>
    <name evidence="3" type="ORF">IZ6_04390</name>
</gene>
<feature type="chain" id="PRO_5028279731" description="SCP domain-containing protein" evidence="1">
    <location>
        <begin position="26"/>
        <end position="202"/>
    </location>
</feature>
<dbReference type="Gene3D" id="3.40.33.10">
    <property type="entry name" value="CAP"/>
    <property type="match status" value="1"/>
</dbReference>
<dbReference type="PROSITE" id="PS51257">
    <property type="entry name" value="PROKAR_LIPOPROTEIN"/>
    <property type="match status" value="1"/>
</dbReference>
<dbReference type="AlphaFoldDB" id="A0A6S6QHQ5"/>
<accession>A0A6S6QHQ5</accession>
<protein>
    <recommendedName>
        <fullName evidence="2">SCP domain-containing protein</fullName>
    </recommendedName>
</protein>
<evidence type="ECO:0000313" key="4">
    <source>
        <dbReference type="Proteomes" id="UP000515317"/>
    </source>
</evidence>
<keyword evidence="4" id="KW-1185">Reference proteome</keyword>
<dbReference type="CDD" id="cd05379">
    <property type="entry name" value="CAP_bacterial"/>
    <property type="match status" value="1"/>
</dbReference>
<evidence type="ECO:0000259" key="2">
    <source>
        <dbReference type="Pfam" id="PF00188"/>
    </source>
</evidence>
<evidence type="ECO:0000256" key="1">
    <source>
        <dbReference type="SAM" id="SignalP"/>
    </source>
</evidence>
<dbReference type="InterPro" id="IPR035940">
    <property type="entry name" value="CAP_sf"/>
</dbReference>
<dbReference type="Proteomes" id="UP000515317">
    <property type="component" value="Chromosome"/>
</dbReference>
<dbReference type="EMBL" id="AP023361">
    <property type="protein sequence ID" value="BCJ89704.1"/>
    <property type="molecule type" value="Genomic_DNA"/>
</dbReference>
<keyword evidence="1" id="KW-0732">Signal</keyword>
<organism evidence="3 4">
    <name type="scientific">Terrihabitans soli</name>
    <dbReference type="NCBI Taxonomy" id="708113"/>
    <lineage>
        <taxon>Bacteria</taxon>
        <taxon>Pseudomonadati</taxon>
        <taxon>Pseudomonadota</taxon>
        <taxon>Alphaproteobacteria</taxon>
        <taxon>Hyphomicrobiales</taxon>
        <taxon>Terrihabitans</taxon>
    </lineage>
</organism>
<dbReference type="SUPFAM" id="SSF55797">
    <property type="entry name" value="PR-1-like"/>
    <property type="match status" value="1"/>
</dbReference>
<dbReference type="InterPro" id="IPR014044">
    <property type="entry name" value="CAP_dom"/>
</dbReference>
<dbReference type="PANTHER" id="PTHR31157:SF1">
    <property type="entry name" value="SCP DOMAIN-CONTAINING PROTEIN"/>
    <property type="match status" value="1"/>
</dbReference>
<dbReference type="Pfam" id="PF00188">
    <property type="entry name" value="CAP"/>
    <property type="match status" value="1"/>
</dbReference>
<name>A0A6S6QHQ5_9HYPH</name>
<sequence length="202" mass="21016">MTRSFPIASLSGLLNLAVVAGAVFASACTQTTIPEKPSFYLNLSAPGAEVDSAAAASMISGYRQNNGRGPVTVDPVLTQIAKAHAAEMARKTKVGHDVGSGPLDARAKKAGYAYARIAENVAGGYQTLAEAFSGWRDSPDHKKNMLMPQATRIGIAVAQAPGYKYKVFWAMVIAEPEAYPVPVMPGPGAGVGPGPQTSVTIR</sequence>
<dbReference type="RefSeq" id="WP_225873974.1">
    <property type="nucleotide sequence ID" value="NZ_AP023361.1"/>
</dbReference>
<dbReference type="KEGG" id="tso:IZ6_04390"/>
<proteinExistence type="predicted"/>
<reference evidence="3 4" key="1">
    <citation type="submission" date="2020-08" db="EMBL/GenBank/DDBJ databases">
        <title>Genome sequence of Rhizobiales bacterium strain IZ6.</title>
        <authorList>
            <person name="Nakai R."/>
            <person name="Naganuma T."/>
        </authorList>
    </citation>
    <scope>NUCLEOTIDE SEQUENCE [LARGE SCALE GENOMIC DNA]</scope>
    <source>
        <strain evidence="3 4">IZ6</strain>
    </source>
</reference>
<evidence type="ECO:0000313" key="3">
    <source>
        <dbReference type="EMBL" id="BCJ89704.1"/>
    </source>
</evidence>
<feature type="signal peptide" evidence="1">
    <location>
        <begin position="1"/>
        <end position="25"/>
    </location>
</feature>
<dbReference type="PANTHER" id="PTHR31157">
    <property type="entry name" value="SCP DOMAIN-CONTAINING PROTEIN"/>
    <property type="match status" value="1"/>
</dbReference>
<feature type="domain" description="SCP" evidence="2">
    <location>
        <begin position="58"/>
        <end position="170"/>
    </location>
</feature>